<keyword evidence="3" id="KW-0808">Transferase</keyword>
<feature type="compositionally biased region" description="Low complexity" evidence="9">
    <location>
        <begin position="1"/>
        <end position="17"/>
    </location>
</feature>
<evidence type="ECO:0000259" key="10">
    <source>
        <dbReference type="PROSITE" id="PS51873"/>
    </source>
</evidence>
<dbReference type="PANTHER" id="PTHR11685">
    <property type="entry name" value="RBR FAMILY RING FINGER AND IBR DOMAIN-CONTAINING"/>
    <property type="match status" value="1"/>
</dbReference>
<comment type="catalytic activity">
    <reaction evidence="1">
        <text>[E2 ubiquitin-conjugating enzyme]-S-ubiquitinyl-L-cysteine + [acceptor protein]-L-lysine = [E2 ubiquitin-conjugating enzyme]-L-cysteine + [acceptor protein]-N(6)-ubiquitinyl-L-lysine.</text>
        <dbReference type="EC" id="2.3.2.31"/>
    </reaction>
</comment>
<feature type="compositionally biased region" description="Polar residues" evidence="9">
    <location>
        <begin position="435"/>
        <end position="469"/>
    </location>
</feature>
<evidence type="ECO:0000256" key="3">
    <source>
        <dbReference type="ARBA" id="ARBA00022679"/>
    </source>
</evidence>
<dbReference type="EC" id="2.3.2.31" evidence="2"/>
<keyword evidence="6" id="KW-0863">Zinc-finger</keyword>
<keyword evidence="5" id="KW-0677">Repeat</keyword>
<dbReference type="InterPro" id="IPR013083">
    <property type="entry name" value="Znf_RING/FYVE/PHD"/>
</dbReference>
<evidence type="ECO:0000256" key="7">
    <source>
        <dbReference type="ARBA" id="ARBA00022786"/>
    </source>
</evidence>
<dbReference type="SUPFAM" id="SSF57850">
    <property type="entry name" value="RING/U-box"/>
    <property type="match status" value="2"/>
</dbReference>
<dbReference type="Gene3D" id="3.30.40.10">
    <property type="entry name" value="Zinc/RING finger domain, C3HC4 (zinc finger)"/>
    <property type="match status" value="1"/>
</dbReference>
<reference evidence="12" key="1">
    <citation type="submission" date="2024-04" db="EMBL/GenBank/DDBJ databases">
        <authorList>
            <person name="Shaw F."/>
            <person name="Minotto A."/>
        </authorList>
    </citation>
    <scope>NUCLEOTIDE SEQUENCE [LARGE SCALE GENOMIC DNA]</scope>
</reference>
<evidence type="ECO:0000313" key="11">
    <source>
        <dbReference type="EMBL" id="CAL1709003.1"/>
    </source>
</evidence>
<dbReference type="Proteomes" id="UP001497453">
    <property type="component" value="Chromosome 5"/>
</dbReference>
<evidence type="ECO:0000313" key="12">
    <source>
        <dbReference type="Proteomes" id="UP001497453"/>
    </source>
</evidence>
<keyword evidence="8" id="KW-0862">Zinc</keyword>
<keyword evidence="12" id="KW-1185">Reference proteome</keyword>
<evidence type="ECO:0000256" key="8">
    <source>
        <dbReference type="ARBA" id="ARBA00022833"/>
    </source>
</evidence>
<dbReference type="Pfam" id="PF01485">
    <property type="entry name" value="IBR"/>
    <property type="match status" value="1"/>
</dbReference>
<gene>
    <name evidence="11" type="ORF">GFSPODELE1_LOCUS7138</name>
</gene>
<feature type="domain" description="RING-type" evidence="10">
    <location>
        <begin position="152"/>
        <end position="351"/>
    </location>
</feature>
<keyword evidence="4" id="KW-0479">Metal-binding</keyword>
<evidence type="ECO:0000256" key="5">
    <source>
        <dbReference type="ARBA" id="ARBA00022737"/>
    </source>
</evidence>
<evidence type="ECO:0000256" key="4">
    <source>
        <dbReference type="ARBA" id="ARBA00022723"/>
    </source>
</evidence>
<proteinExistence type="predicted"/>
<organism evidence="11 12">
    <name type="scientific">Somion occarium</name>
    <dbReference type="NCBI Taxonomy" id="3059160"/>
    <lineage>
        <taxon>Eukaryota</taxon>
        <taxon>Fungi</taxon>
        <taxon>Dikarya</taxon>
        <taxon>Basidiomycota</taxon>
        <taxon>Agaricomycotina</taxon>
        <taxon>Agaricomycetes</taxon>
        <taxon>Polyporales</taxon>
        <taxon>Cerrenaceae</taxon>
        <taxon>Somion</taxon>
    </lineage>
</organism>
<dbReference type="PROSITE" id="PS51873">
    <property type="entry name" value="TRIAD"/>
    <property type="match status" value="1"/>
</dbReference>
<keyword evidence="7" id="KW-0833">Ubl conjugation pathway</keyword>
<feature type="region of interest" description="Disordered" evidence="9">
    <location>
        <begin position="417"/>
        <end position="520"/>
    </location>
</feature>
<dbReference type="Gene3D" id="1.20.120.1750">
    <property type="match status" value="1"/>
</dbReference>
<evidence type="ECO:0000256" key="1">
    <source>
        <dbReference type="ARBA" id="ARBA00001798"/>
    </source>
</evidence>
<dbReference type="EMBL" id="OZ037948">
    <property type="protein sequence ID" value="CAL1709003.1"/>
    <property type="molecule type" value="Genomic_DNA"/>
</dbReference>
<dbReference type="CDD" id="cd22584">
    <property type="entry name" value="Rcat_RBR_unk"/>
    <property type="match status" value="1"/>
</dbReference>
<feature type="region of interest" description="Disordered" evidence="9">
    <location>
        <begin position="1"/>
        <end position="21"/>
    </location>
</feature>
<dbReference type="InterPro" id="IPR044066">
    <property type="entry name" value="TRIAD_supradom"/>
</dbReference>
<feature type="compositionally biased region" description="Polar residues" evidence="9">
    <location>
        <begin position="494"/>
        <end position="509"/>
    </location>
</feature>
<evidence type="ECO:0000256" key="6">
    <source>
        <dbReference type="ARBA" id="ARBA00022771"/>
    </source>
</evidence>
<dbReference type="InterPro" id="IPR031127">
    <property type="entry name" value="E3_UB_ligase_RBR"/>
</dbReference>
<protein>
    <recommendedName>
        <fullName evidence="2">RBR-type E3 ubiquitin transferase</fullName>
        <ecNumber evidence="2">2.3.2.31</ecNumber>
    </recommendedName>
</protein>
<sequence length="582" mass="63990">MSLHTSSSRPPSLARPSGHAHDVDEVAEEFQGDTQTAFADRALAIRLAREESMRVQQFNADRQLALSLAGGAAAPAPTILNTRGPAATAPIATVPANAAATNSSRDAAKTIGLLHMISAWWYGTGSEDKASTASKSQTPAAEGSRAHEQRLTGHDCVICGDAIRGIEVRTPCGHYYDRQCILDLFQAATRDESLYPPRCCRLKIPLSLVQSYMTSAAINLFNEKGREFGTLKRVYCANPRCSRFLCAQLEAIPWFSTTSVKCTAEGCNTETCSFCKARLIPGTIVPHTCRKDSVDREVLALGERSRWARCPGCETLIELNLGCYHMTCRCKTEFCYVCRAIWKTCRCPQWDETRLLAAAEARVDAQLGIPPARREMHRAQPPVRAVPPPANIAVQPRRIVQPVAHEHDVVHHPLAAAATTARRPQPPPAPVRVNIPTSSTRLAHNPTPTVTASTPRTEPHATTSSSPANVFSRRASVRNAYTSPSDVGNWRRSAATSSSVPQPTRSAQVPNKGKQRERPDRARLVREAVEHLRVNHECDHLHWKYRQGGGLCETCNHTLPLYLFRCGNCAILACNRCRRNRL</sequence>
<evidence type="ECO:0000256" key="2">
    <source>
        <dbReference type="ARBA" id="ARBA00012251"/>
    </source>
</evidence>
<dbReference type="InterPro" id="IPR002867">
    <property type="entry name" value="IBR_dom"/>
</dbReference>
<name>A0ABP1DPM4_9APHY</name>
<accession>A0ABP1DPM4</accession>
<evidence type="ECO:0000256" key="9">
    <source>
        <dbReference type="SAM" id="MobiDB-lite"/>
    </source>
</evidence>